<dbReference type="GO" id="GO:0019882">
    <property type="term" value="P:antigen processing and presentation"/>
    <property type="evidence" value="ECO:0007669"/>
    <property type="project" value="InterPro"/>
</dbReference>
<dbReference type="AlphaFoldDB" id="A0A7J7YSC6"/>
<protein>
    <recommendedName>
        <fullName evidence="3">MHC class I alpha chain C-terminal domain-containing protein</fullName>
    </recommendedName>
</protein>
<dbReference type="GO" id="GO:0006955">
    <property type="term" value="P:immune response"/>
    <property type="evidence" value="ECO:0007669"/>
    <property type="project" value="InterPro"/>
</dbReference>
<keyword evidence="2" id="KW-1133">Transmembrane helix</keyword>
<feature type="compositionally biased region" description="Polar residues" evidence="1">
    <location>
        <begin position="43"/>
        <end position="55"/>
    </location>
</feature>
<evidence type="ECO:0000313" key="5">
    <source>
        <dbReference type="Proteomes" id="UP000585614"/>
    </source>
</evidence>
<gene>
    <name evidence="4" type="ORF">mRhiFer1_009860</name>
</gene>
<evidence type="ECO:0000256" key="1">
    <source>
        <dbReference type="SAM" id="MobiDB-lite"/>
    </source>
</evidence>
<evidence type="ECO:0000256" key="2">
    <source>
        <dbReference type="SAM" id="Phobius"/>
    </source>
</evidence>
<organism evidence="4 5">
    <name type="scientific">Rhinolophus ferrumequinum</name>
    <name type="common">Greater horseshoe bat</name>
    <dbReference type="NCBI Taxonomy" id="59479"/>
    <lineage>
        <taxon>Eukaryota</taxon>
        <taxon>Metazoa</taxon>
        <taxon>Chordata</taxon>
        <taxon>Craniata</taxon>
        <taxon>Vertebrata</taxon>
        <taxon>Euteleostomi</taxon>
        <taxon>Mammalia</taxon>
        <taxon>Eutheria</taxon>
        <taxon>Laurasiatheria</taxon>
        <taxon>Chiroptera</taxon>
        <taxon>Yinpterochiroptera</taxon>
        <taxon>Rhinolophoidea</taxon>
        <taxon>Rhinolophidae</taxon>
        <taxon>Rhinolophinae</taxon>
        <taxon>Rhinolophus</taxon>
    </lineage>
</organism>
<comment type="caution">
    <text evidence="4">The sequence shown here is derived from an EMBL/GenBank/DDBJ whole genome shotgun (WGS) entry which is preliminary data.</text>
</comment>
<dbReference type="EMBL" id="JACAGC010000005">
    <property type="protein sequence ID" value="KAF6364735.1"/>
    <property type="molecule type" value="Genomic_DNA"/>
</dbReference>
<dbReference type="Pfam" id="PF06623">
    <property type="entry name" value="MHC_I_C"/>
    <property type="match status" value="1"/>
</dbReference>
<proteinExistence type="predicted"/>
<keyword evidence="2" id="KW-0812">Transmembrane</keyword>
<dbReference type="Proteomes" id="UP000585614">
    <property type="component" value="Unassembled WGS sequence"/>
</dbReference>
<feature type="region of interest" description="Disordered" evidence="1">
    <location>
        <begin position="26"/>
        <end position="55"/>
    </location>
</feature>
<dbReference type="InterPro" id="IPR010579">
    <property type="entry name" value="MHC_I_a_C"/>
</dbReference>
<keyword evidence="2" id="KW-0472">Membrane</keyword>
<feature type="transmembrane region" description="Helical" evidence="2">
    <location>
        <begin position="6"/>
        <end position="22"/>
    </location>
</feature>
<reference evidence="4 5" key="1">
    <citation type="journal article" date="2020" name="Nature">
        <title>Six reference-quality genomes reveal evolution of bat adaptations.</title>
        <authorList>
            <person name="Jebb D."/>
            <person name="Huang Z."/>
            <person name="Pippel M."/>
            <person name="Hughes G.M."/>
            <person name="Lavrichenko K."/>
            <person name="Devanna P."/>
            <person name="Winkler S."/>
            <person name="Jermiin L.S."/>
            <person name="Skirmuntt E.C."/>
            <person name="Katzourakis A."/>
            <person name="Burkitt-Gray L."/>
            <person name="Ray D.A."/>
            <person name="Sullivan K.A.M."/>
            <person name="Roscito J.G."/>
            <person name="Kirilenko B.M."/>
            <person name="Davalos L.M."/>
            <person name="Corthals A.P."/>
            <person name="Power M.L."/>
            <person name="Jones G."/>
            <person name="Ransome R.D."/>
            <person name="Dechmann D.K.N."/>
            <person name="Locatelli A.G."/>
            <person name="Puechmaille S.J."/>
            <person name="Fedrigo O."/>
            <person name="Jarvis E.D."/>
            <person name="Hiller M."/>
            <person name="Vernes S.C."/>
            <person name="Myers E.W."/>
            <person name="Teeling E.C."/>
        </authorList>
    </citation>
    <scope>NUCLEOTIDE SEQUENCE [LARGE SCALE GENOMIC DNA]</scope>
    <source>
        <strain evidence="4">MRhiFer1</strain>
        <tissue evidence="4">Lung</tissue>
    </source>
</reference>
<feature type="domain" description="MHC class I alpha chain C-terminal" evidence="3">
    <location>
        <begin position="27"/>
        <end position="54"/>
    </location>
</feature>
<name>A0A7J7YSC6_RHIFE</name>
<accession>A0A7J7YSC6</accession>
<sequence>MVVGIIAGLVFLGVVVTGVVLWRRKRSGGKRGSYTQAAGGDSAQGSDVSLTASKA</sequence>
<evidence type="ECO:0000313" key="4">
    <source>
        <dbReference type="EMBL" id="KAF6364735.1"/>
    </source>
</evidence>
<evidence type="ECO:0000259" key="3">
    <source>
        <dbReference type="Pfam" id="PF06623"/>
    </source>
</evidence>